<evidence type="ECO:0000313" key="1">
    <source>
        <dbReference type="EMBL" id="SIT28658.1"/>
    </source>
</evidence>
<dbReference type="SUPFAM" id="SSF56935">
    <property type="entry name" value="Porins"/>
    <property type="match status" value="1"/>
</dbReference>
<organism evidence="1 2">
    <name type="scientific">Filimonas lacunae</name>
    <dbReference type="NCBI Taxonomy" id="477680"/>
    <lineage>
        <taxon>Bacteria</taxon>
        <taxon>Pseudomonadati</taxon>
        <taxon>Bacteroidota</taxon>
        <taxon>Chitinophagia</taxon>
        <taxon>Chitinophagales</taxon>
        <taxon>Chitinophagaceae</taxon>
        <taxon>Filimonas</taxon>
    </lineage>
</organism>
<dbReference type="OrthoDB" id="649475at2"/>
<dbReference type="EMBL" id="FTOR01000008">
    <property type="protein sequence ID" value="SIT28658.1"/>
    <property type="molecule type" value="Genomic_DNA"/>
</dbReference>
<dbReference type="RefSeq" id="WP_076381117.1">
    <property type="nucleotide sequence ID" value="NZ_AP017422.1"/>
</dbReference>
<reference evidence="2" key="1">
    <citation type="submission" date="2017-01" db="EMBL/GenBank/DDBJ databases">
        <authorList>
            <person name="Varghese N."/>
            <person name="Submissions S."/>
        </authorList>
    </citation>
    <scope>NUCLEOTIDE SEQUENCE [LARGE SCALE GENOMIC DNA]</scope>
    <source>
        <strain evidence="2">DSM 21054</strain>
    </source>
</reference>
<keyword evidence="2" id="KW-1185">Reference proteome</keyword>
<gene>
    <name evidence="1" type="ORF">SAMN05421788_10882</name>
</gene>
<protein>
    <submittedName>
        <fullName evidence="1">Uncharacterized protein</fullName>
    </submittedName>
</protein>
<dbReference type="KEGG" id="fln:FLA_1787"/>
<proteinExistence type="predicted"/>
<sequence>MKKIVTLLFAVTTCFMQQRLSAQTDSAYLDLPRFRVSRSSVQSFTIKGEELAKMPFTDFSQAIGVWVGPALATGSTIVYVVDGQMVNDVNIYSIHDIESITFLQSGLIQLTGGTVAHQNIVLLTTKKNVSNKWQLQGAASTAFVNRGDSSAKAGLFHQYNVSASNGSEKLNYGVSAGFLHDMMPQPETARFEKNSSLHQNRYRANAWLGGVFLHHHQFRLDAAYVTQKQSNAYTLLQPTSHSNTGTWKKDHVLNIKASIASSFEGGFGNRVYADFYDYHLQGNITSIDNADGFSGYTLTTEEPKLRNWMVGNRFSYDKQFHRFYLAASLDVQYRHVDYNYNNLAFRTFSTSSNPATVTVSTYWEGTYAKNWFIAPTVNFGVDSLLNMQAGAVAIYHPLRTAIHENRVLPFGAASFDVLKSINRNSPVSLRLYTSVAAISSMPELGWANLSNLTTQQNLLMDYNSLKARPWASFDPYQVYADVRYVHFQGGVRLGLWQNKLIADYTYDKNQSVSPQQPIYTVPGGYGFGGSVSQPPRYLTTNYTRHRLAISAQTDIGKLHWLSVATMYYIRSKTEQAYYSVVTKDNFYTTGWANRFTLGTWQLGVDAVGVFNKAYVGGKHKSIALQQVNVGRKFTHGYVSYDVFAFTRTPFDNKQYPLFDQRRYYGIGCNIGL</sequence>
<accession>A0A173MDX8</accession>
<name>A0A173MDX8_9BACT</name>
<evidence type="ECO:0000313" key="2">
    <source>
        <dbReference type="Proteomes" id="UP000186917"/>
    </source>
</evidence>
<dbReference type="Proteomes" id="UP000186917">
    <property type="component" value="Unassembled WGS sequence"/>
</dbReference>
<dbReference type="AlphaFoldDB" id="A0A173MDX8"/>